<proteinExistence type="predicted"/>
<gene>
    <name evidence="1" type="ORF">SV7mr_11700</name>
</gene>
<evidence type="ECO:0000313" key="1">
    <source>
        <dbReference type="EMBL" id="QDT58677.1"/>
    </source>
</evidence>
<dbReference type="EMBL" id="CP036272">
    <property type="protein sequence ID" value="QDT58677.1"/>
    <property type="molecule type" value="Genomic_DNA"/>
</dbReference>
<organism evidence="1 2">
    <name type="scientific">Stieleria bergensis</name>
    <dbReference type="NCBI Taxonomy" id="2528025"/>
    <lineage>
        <taxon>Bacteria</taxon>
        <taxon>Pseudomonadati</taxon>
        <taxon>Planctomycetota</taxon>
        <taxon>Planctomycetia</taxon>
        <taxon>Pirellulales</taxon>
        <taxon>Pirellulaceae</taxon>
        <taxon>Stieleria</taxon>
    </lineage>
</organism>
<dbReference type="AlphaFoldDB" id="A0A517SRC6"/>
<reference evidence="1 2" key="1">
    <citation type="submission" date="2019-02" db="EMBL/GenBank/DDBJ databases">
        <title>Deep-cultivation of Planctomycetes and their phenomic and genomic characterization uncovers novel biology.</title>
        <authorList>
            <person name="Wiegand S."/>
            <person name="Jogler M."/>
            <person name="Boedeker C."/>
            <person name="Pinto D."/>
            <person name="Vollmers J."/>
            <person name="Rivas-Marin E."/>
            <person name="Kohn T."/>
            <person name="Peeters S.H."/>
            <person name="Heuer A."/>
            <person name="Rast P."/>
            <person name="Oberbeckmann S."/>
            <person name="Bunk B."/>
            <person name="Jeske O."/>
            <person name="Meyerdierks A."/>
            <person name="Storesund J.E."/>
            <person name="Kallscheuer N."/>
            <person name="Luecker S."/>
            <person name="Lage O.M."/>
            <person name="Pohl T."/>
            <person name="Merkel B.J."/>
            <person name="Hornburger P."/>
            <person name="Mueller R.-W."/>
            <person name="Bruemmer F."/>
            <person name="Labrenz M."/>
            <person name="Spormann A.M."/>
            <person name="Op den Camp H."/>
            <person name="Overmann J."/>
            <person name="Amann R."/>
            <person name="Jetten M.S.M."/>
            <person name="Mascher T."/>
            <person name="Medema M.H."/>
            <person name="Devos D.P."/>
            <person name="Kaster A.-K."/>
            <person name="Ovreas L."/>
            <person name="Rohde M."/>
            <person name="Galperin M.Y."/>
            <person name="Jogler C."/>
        </authorList>
    </citation>
    <scope>NUCLEOTIDE SEQUENCE [LARGE SCALE GENOMIC DNA]</scope>
    <source>
        <strain evidence="1 2">SV_7m_r</strain>
    </source>
</reference>
<accession>A0A517SRC6</accession>
<dbReference type="Proteomes" id="UP000315003">
    <property type="component" value="Chromosome"/>
</dbReference>
<sequence length="289" mass="30619">MPSVSLSITNFMSQFLAVELDSAGMVATSGVPVVDAAAQESLSTGLPAIKKSDLATDGSVAMTVPVYKEGQIVSMAGFLAHCDQQTLCVMEVWQPIGVYDELSLTLGYFGAMERFQNVSAYVRFEKGSGLPGQVWENRDCIIHDNLPSHPGFLRAAGASADSLQLAIGMPVADEEFLASVLLISSDAFPIAKAYEVWHPDGDQFTLTQAAYQRVSDDMRLEIGAKVPVAAAGSPPSLVDLALQQGAVVTGEQSERLWIGRDGCEAGSGMGIAIPFYQGDQVHSVLVCVA</sequence>
<evidence type="ECO:0000313" key="2">
    <source>
        <dbReference type="Proteomes" id="UP000315003"/>
    </source>
</evidence>
<dbReference type="PROSITE" id="PS00307">
    <property type="entry name" value="LECTIN_LEGUME_BETA"/>
    <property type="match status" value="1"/>
</dbReference>
<dbReference type="InterPro" id="IPR019825">
    <property type="entry name" value="Lectin_legB_Mn/Ca_BS"/>
</dbReference>
<name>A0A517SRC6_9BACT</name>
<keyword evidence="2" id="KW-1185">Reference proteome</keyword>
<protein>
    <submittedName>
        <fullName evidence="1">Uncharacterized protein</fullName>
    </submittedName>
</protein>